<dbReference type="Pfam" id="PF19279">
    <property type="entry name" value="YegS_C"/>
    <property type="match status" value="1"/>
</dbReference>
<evidence type="ECO:0000256" key="2">
    <source>
        <dbReference type="ARBA" id="ARBA00005983"/>
    </source>
</evidence>
<dbReference type="PANTHER" id="PTHR12358">
    <property type="entry name" value="SPHINGOSINE KINASE"/>
    <property type="match status" value="1"/>
</dbReference>
<dbReference type="SMART" id="SM00046">
    <property type="entry name" value="DAGKc"/>
    <property type="match status" value="1"/>
</dbReference>
<accession>A0A5D4RE40</accession>
<dbReference type="InterPro" id="IPR050187">
    <property type="entry name" value="Lipid_Phosphate_FormReg"/>
</dbReference>
<dbReference type="InterPro" id="IPR001206">
    <property type="entry name" value="Diacylglycerol_kinase_cat_dom"/>
</dbReference>
<dbReference type="InterPro" id="IPR005218">
    <property type="entry name" value="Diacylglycerol/lipid_kinase"/>
</dbReference>
<dbReference type="Proteomes" id="UP000322997">
    <property type="component" value="Unassembled WGS sequence"/>
</dbReference>
<evidence type="ECO:0000256" key="7">
    <source>
        <dbReference type="ARBA" id="ARBA00022840"/>
    </source>
</evidence>
<evidence type="ECO:0000256" key="10">
    <source>
        <dbReference type="ARBA" id="ARBA00023264"/>
    </source>
</evidence>
<name>A0A5D4RE40_9BACI</name>
<dbReference type="GO" id="GO:0005886">
    <property type="term" value="C:plasma membrane"/>
    <property type="evidence" value="ECO:0007669"/>
    <property type="project" value="TreeGrafter"/>
</dbReference>
<evidence type="ECO:0000313" key="12">
    <source>
        <dbReference type="EMBL" id="TYS49577.1"/>
    </source>
</evidence>
<dbReference type="Gene3D" id="3.40.50.10330">
    <property type="entry name" value="Probable inorganic polyphosphate/atp-NAD kinase, domain 1"/>
    <property type="match status" value="1"/>
</dbReference>
<keyword evidence="4" id="KW-0808">Transferase</keyword>
<dbReference type="SUPFAM" id="SSF111331">
    <property type="entry name" value="NAD kinase/diacylglycerol kinase-like"/>
    <property type="match status" value="1"/>
</dbReference>
<dbReference type="Gene3D" id="2.60.200.40">
    <property type="match status" value="1"/>
</dbReference>
<dbReference type="AlphaFoldDB" id="A0A5D4RE40"/>
<organism evidence="12 13">
    <name type="scientific">Rossellomorea marisflavi</name>
    <dbReference type="NCBI Taxonomy" id="189381"/>
    <lineage>
        <taxon>Bacteria</taxon>
        <taxon>Bacillati</taxon>
        <taxon>Bacillota</taxon>
        <taxon>Bacilli</taxon>
        <taxon>Bacillales</taxon>
        <taxon>Bacillaceae</taxon>
        <taxon>Rossellomorea</taxon>
    </lineage>
</organism>
<evidence type="ECO:0000256" key="6">
    <source>
        <dbReference type="ARBA" id="ARBA00022777"/>
    </source>
</evidence>
<evidence type="ECO:0000313" key="13">
    <source>
        <dbReference type="Proteomes" id="UP000322997"/>
    </source>
</evidence>
<reference evidence="12 13" key="1">
    <citation type="submission" date="2019-08" db="EMBL/GenBank/DDBJ databases">
        <title>Bacillus genomes from the desert of Cuatro Cienegas, Coahuila.</title>
        <authorList>
            <person name="Olmedo-Alvarez G."/>
        </authorList>
    </citation>
    <scope>NUCLEOTIDE SEQUENCE [LARGE SCALE GENOMIC DNA]</scope>
    <source>
        <strain evidence="12 13">CH108_3D</strain>
    </source>
</reference>
<dbReference type="GO" id="GO:0004143">
    <property type="term" value="F:ATP-dependent diacylglycerol kinase activity"/>
    <property type="evidence" value="ECO:0007669"/>
    <property type="project" value="TreeGrafter"/>
</dbReference>
<protein>
    <submittedName>
        <fullName evidence="12">Diacylglycerol kinase family lipid kinase</fullName>
    </submittedName>
</protein>
<dbReference type="GO" id="GO:0005524">
    <property type="term" value="F:ATP binding"/>
    <property type="evidence" value="ECO:0007669"/>
    <property type="project" value="UniProtKB-KW"/>
</dbReference>
<keyword evidence="7" id="KW-0067">ATP-binding</keyword>
<keyword evidence="9" id="KW-0594">Phospholipid biosynthesis</keyword>
<dbReference type="PROSITE" id="PS50146">
    <property type="entry name" value="DAGK"/>
    <property type="match status" value="1"/>
</dbReference>
<dbReference type="Pfam" id="PF00781">
    <property type="entry name" value="DAGK_cat"/>
    <property type="match status" value="1"/>
</dbReference>
<gene>
    <name evidence="12" type="ORF">FZC83_20250</name>
</gene>
<dbReference type="GO" id="GO:0008654">
    <property type="term" value="P:phospholipid biosynthetic process"/>
    <property type="evidence" value="ECO:0007669"/>
    <property type="project" value="UniProtKB-KW"/>
</dbReference>
<dbReference type="EMBL" id="VTEQ01000008">
    <property type="protein sequence ID" value="TYS49577.1"/>
    <property type="molecule type" value="Genomic_DNA"/>
</dbReference>
<comment type="caution">
    <text evidence="12">The sequence shown here is derived from an EMBL/GenBank/DDBJ whole genome shotgun (WGS) entry which is preliminary data.</text>
</comment>
<keyword evidence="10" id="KW-1208">Phospholipid metabolism</keyword>
<keyword evidence="3" id="KW-0444">Lipid biosynthesis</keyword>
<dbReference type="InterPro" id="IPR045540">
    <property type="entry name" value="YegS/DAGK_C"/>
</dbReference>
<evidence type="ECO:0000256" key="3">
    <source>
        <dbReference type="ARBA" id="ARBA00022516"/>
    </source>
</evidence>
<proteinExistence type="inferred from homology"/>
<evidence type="ECO:0000256" key="9">
    <source>
        <dbReference type="ARBA" id="ARBA00023209"/>
    </source>
</evidence>
<dbReference type="PANTHER" id="PTHR12358:SF107">
    <property type="entry name" value="LIPID KINASE BMRU-RELATED"/>
    <property type="match status" value="1"/>
</dbReference>
<dbReference type="InterPro" id="IPR017438">
    <property type="entry name" value="ATP-NAD_kinase_N"/>
</dbReference>
<comment type="cofactor">
    <cofactor evidence="1">
        <name>Mg(2+)</name>
        <dbReference type="ChEBI" id="CHEBI:18420"/>
    </cofactor>
</comment>
<dbReference type="NCBIfam" id="TIGR00147">
    <property type="entry name" value="YegS/Rv2252/BmrU family lipid kinase"/>
    <property type="match status" value="1"/>
</dbReference>
<sequence length="340" mass="37687">MNTQNSFGLSFKDDYSSSFWVSLFLFPGKSGYIPLLRRKQVSAMYSDILLICNGKAGQGKLEALLKDTIPPLLDVCTNITIHPTKDKGDAERFCREKGRSFDLVIILGGDGTVHEVINGLADLDERPLTAILPGGTCNDFARSLHIPMNIKLAVQLIVEHPLRKSVDLVKTDNRYFSNFWGTGLISQASDNIDVGSKGVLGKLSYYISAFQTIQDAPVLKVKVRTDEEEFEEDVVMVLAANGKSIGANALPQSISLEDGLLDLYLVKRTGFPLLKEFFLMKGTGDVSHTFEDIRHIRTSSLEVELSEEEKFDMDGELYDGKRQTMKVLPGHMDFIVGVEG</sequence>
<keyword evidence="8" id="KW-0443">Lipid metabolism</keyword>
<dbReference type="InterPro" id="IPR016064">
    <property type="entry name" value="NAD/diacylglycerol_kinase_sf"/>
</dbReference>
<evidence type="ECO:0000259" key="11">
    <source>
        <dbReference type="PROSITE" id="PS50146"/>
    </source>
</evidence>
<keyword evidence="5" id="KW-0547">Nucleotide-binding</keyword>
<evidence type="ECO:0000256" key="5">
    <source>
        <dbReference type="ARBA" id="ARBA00022741"/>
    </source>
</evidence>
<comment type="similarity">
    <text evidence="2">Belongs to the diacylglycerol/lipid kinase family.</text>
</comment>
<evidence type="ECO:0000256" key="8">
    <source>
        <dbReference type="ARBA" id="ARBA00023098"/>
    </source>
</evidence>
<feature type="domain" description="DAGKc" evidence="11">
    <location>
        <begin position="43"/>
        <end position="175"/>
    </location>
</feature>
<keyword evidence="6 12" id="KW-0418">Kinase</keyword>
<evidence type="ECO:0000256" key="4">
    <source>
        <dbReference type="ARBA" id="ARBA00022679"/>
    </source>
</evidence>
<evidence type="ECO:0000256" key="1">
    <source>
        <dbReference type="ARBA" id="ARBA00001946"/>
    </source>
</evidence>